<dbReference type="SUPFAM" id="SSF52833">
    <property type="entry name" value="Thioredoxin-like"/>
    <property type="match status" value="1"/>
</dbReference>
<organism evidence="3 4">
    <name type="scientific">Klebsormidium nitens</name>
    <name type="common">Green alga</name>
    <name type="synonym">Ulothrix nitens</name>
    <dbReference type="NCBI Taxonomy" id="105231"/>
    <lineage>
        <taxon>Eukaryota</taxon>
        <taxon>Viridiplantae</taxon>
        <taxon>Streptophyta</taxon>
        <taxon>Klebsormidiophyceae</taxon>
        <taxon>Klebsormidiales</taxon>
        <taxon>Klebsormidiaceae</taxon>
        <taxon>Klebsormidium</taxon>
    </lineage>
</organism>
<evidence type="ECO:0000313" key="4">
    <source>
        <dbReference type="Proteomes" id="UP000054558"/>
    </source>
</evidence>
<protein>
    <recommendedName>
        <fullName evidence="2">Thioredoxin domain-containing protein</fullName>
    </recommendedName>
</protein>
<dbReference type="InterPro" id="IPR013766">
    <property type="entry name" value="Thioredoxin_domain"/>
</dbReference>
<dbReference type="InterPro" id="IPR036249">
    <property type="entry name" value="Thioredoxin-like_sf"/>
</dbReference>
<proteinExistence type="predicted"/>
<dbReference type="Pfam" id="PF00085">
    <property type="entry name" value="Thioredoxin"/>
    <property type="match status" value="1"/>
</dbReference>
<dbReference type="EMBL" id="DF237168">
    <property type="protein sequence ID" value="GAQ85051.1"/>
    <property type="molecule type" value="Genomic_DNA"/>
</dbReference>
<evidence type="ECO:0000313" key="3">
    <source>
        <dbReference type="EMBL" id="GAQ85051.1"/>
    </source>
</evidence>
<dbReference type="PROSITE" id="PS51352">
    <property type="entry name" value="THIOREDOXIN_2"/>
    <property type="match status" value="1"/>
</dbReference>
<name>A0A1Y1I7D6_KLENI</name>
<reference evidence="3 4" key="1">
    <citation type="journal article" date="2014" name="Nat. Commun.">
        <title>Klebsormidium flaccidum genome reveals primary factors for plant terrestrial adaptation.</title>
        <authorList>
            <person name="Hori K."/>
            <person name="Maruyama F."/>
            <person name="Fujisawa T."/>
            <person name="Togashi T."/>
            <person name="Yamamoto N."/>
            <person name="Seo M."/>
            <person name="Sato S."/>
            <person name="Yamada T."/>
            <person name="Mori H."/>
            <person name="Tajima N."/>
            <person name="Moriyama T."/>
            <person name="Ikeuchi M."/>
            <person name="Watanabe M."/>
            <person name="Wada H."/>
            <person name="Kobayashi K."/>
            <person name="Saito M."/>
            <person name="Masuda T."/>
            <person name="Sasaki-Sekimoto Y."/>
            <person name="Mashiguchi K."/>
            <person name="Awai K."/>
            <person name="Shimojima M."/>
            <person name="Masuda S."/>
            <person name="Iwai M."/>
            <person name="Nobusawa T."/>
            <person name="Narise T."/>
            <person name="Kondo S."/>
            <person name="Saito H."/>
            <person name="Sato R."/>
            <person name="Murakawa M."/>
            <person name="Ihara Y."/>
            <person name="Oshima-Yamada Y."/>
            <person name="Ohtaka K."/>
            <person name="Satoh M."/>
            <person name="Sonobe K."/>
            <person name="Ishii M."/>
            <person name="Ohtani R."/>
            <person name="Kanamori-Sato M."/>
            <person name="Honoki R."/>
            <person name="Miyazaki D."/>
            <person name="Mochizuki H."/>
            <person name="Umetsu J."/>
            <person name="Higashi K."/>
            <person name="Shibata D."/>
            <person name="Kamiya Y."/>
            <person name="Sato N."/>
            <person name="Nakamura Y."/>
            <person name="Tabata S."/>
            <person name="Ida S."/>
            <person name="Kurokawa K."/>
            <person name="Ohta H."/>
        </authorList>
    </citation>
    <scope>NUCLEOTIDE SEQUENCE [LARGE SCALE GENOMIC DNA]</scope>
    <source>
        <strain evidence="3 4">NIES-2285</strain>
    </source>
</reference>
<dbReference type="AlphaFoldDB" id="A0A1Y1I7D6"/>
<evidence type="ECO:0000259" key="2">
    <source>
        <dbReference type="PROSITE" id="PS51352"/>
    </source>
</evidence>
<accession>A0A1Y1I7D6</accession>
<feature type="domain" description="Thioredoxin" evidence="2">
    <location>
        <begin position="11"/>
        <end position="129"/>
    </location>
</feature>
<gene>
    <name evidence="3" type="ORF">KFL_002190050</name>
</gene>
<dbReference type="CDD" id="cd02961">
    <property type="entry name" value="PDI_a_family"/>
    <property type="match status" value="1"/>
</dbReference>
<sequence length="172" mass="19192">MNTLVQKLCMAGVLVVAAIFAFGPLDDRSRPGGYVFTFYSLPRCPYCVRAKPEWNELKASFGSGVTFREVDASADRSESDRLGIKAFPTFVLTAPDGTRALTYFLFMFVIPTPPNAATVHLSYIHARYLLVAERSMFAAPALKCRQHTGHMRPQPSMNRKPDVRLNTKNMGK</sequence>
<feature type="region of interest" description="Disordered" evidence="1">
    <location>
        <begin position="147"/>
        <end position="172"/>
    </location>
</feature>
<dbReference type="Gene3D" id="3.40.30.10">
    <property type="entry name" value="Glutaredoxin"/>
    <property type="match status" value="1"/>
</dbReference>
<keyword evidence="4" id="KW-1185">Reference proteome</keyword>
<dbReference type="Proteomes" id="UP000054558">
    <property type="component" value="Unassembled WGS sequence"/>
</dbReference>
<evidence type="ECO:0000256" key="1">
    <source>
        <dbReference type="SAM" id="MobiDB-lite"/>
    </source>
</evidence>